<accession>A0A1G1XZQ5</accession>
<dbReference type="InterPro" id="IPR001480">
    <property type="entry name" value="Bulb-type_lectin_dom"/>
</dbReference>
<keyword evidence="1" id="KW-0472">Membrane</keyword>
<dbReference type="NCBIfam" id="TIGR02532">
    <property type="entry name" value="IV_pilin_GFxxxE"/>
    <property type="match status" value="1"/>
</dbReference>
<gene>
    <name evidence="3" type="ORF">A2744_02070</name>
</gene>
<evidence type="ECO:0000313" key="4">
    <source>
        <dbReference type="Proteomes" id="UP000178240"/>
    </source>
</evidence>
<name>A0A1G1XZQ5_9BACT</name>
<reference evidence="3 4" key="1">
    <citation type="journal article" date="2016" name="Nat. Commun.">
        <title>Thousands of microbial genomes shed light on interconnected biogeochemical processes in an aquifer system.</title>
        <authorList>
            <person name="Anantharaman K."/>
            <person name="Brown C.T."/>
            <person name="Hug L.A."/>
            <person name="Sharon I."/>
            <person name="Castelle C.J."/>
            <person name="Probst A.J."/>
            <person name="Thomas B.C."/>
            <person name="Singh A."/>
            <person name="Wilkins M.J."/>
            <person name="Karaoz U."/>
            <person name="Brodie E.L."/>
            <person name="Williams K.H."/>
            <person name="Hubbard S.S."/>
            <person name="Banfield J.F."/>
        </authorList>
    </citation>
    <scope>NUCLEOTIDE SEQUENCE [LARGE SCALE GENOMIC DNA]</scope>
</reference>
<dbReference type="PROSITE" id="PS00409">
    <property type="entry name" value="PROKAR_NTER_METHYL"/>
    <property type="match status" value="1"/>
</dbReference>
<feature type="domain" description="Bulb-type lectin" evidence="2">
    <location>
        <begin position="816"/>
        <end position="964"/>
    </location>
</feature>
<dbReference type="Proteomes" id="UP000178240">
    <property type="component" value="Unassembled WGS sequence"/>
</dbReference>
<dbReference type="InterPro" id="IPR008969">
    <property type="entry name" value="CarboxyPept-like_regulatory"/>
</dbReference>
<organism evidence="3 4">
    <name type="scientific">Candidatus Buchananbacteria bacterium RIFCSPHIGHO2_01_FULL_44_11</name>
    <dbReference type="NCBI Taxonomy" id="1797535"/>
    <lineage>
        <taxon>Bacteria</taxon>
        <taxon>Candidatus Buchananiibacteriota</taxon>
    </lineage>
</organism>
<comment type="caution">
    <text evidence="3">The sequence shown here is derived from an EMBL/GenBank/DDBJ whole genome shotgun (WGS) entry which is preliminary data.</text>
</comment>
<keyword evidence="1" id="KW-0812">Transmembrane</keyword>
<dbReference type="InterPro" id="IPR012902">
    <property type="entry name" value="N_methyl_site"/>
</dbReference>
<protein>
    <recommendedName>
        <fullName evidence="2">Bulb-type lectin domain-containing protein</fullName>
    </recommendedName>
</protein>
<dbReference type="EMBL" id="MHIE01000019">
    <property type="protein sequence ID" value="OGY45451.1"/>
    <property type="molecule type" value="Genomic_DNA"/>
</dbReference>
<sequence>MNPQSSNQRGFSLVEIMVALAILATLSLGVLGMFQFALFVIAENKARTGAISAANEVIETIRNLPYDQIGTVGGIVAGVIPQQDTILLNNINYNVETSVSYFDDPFDGTVALGTDSLGNDYKKIKITIAWVSQFGNKEISNVTTVAPKGIETNEGGGVLKINVIDANGQPVPEASIHIINNQTDPVIDDSSQQTNDDGYFYSSVPAAVSSYQIVITKNGYSSDYNCAIDPVGTGCGLGVGNPNPVKPQATVIEGVLTEVTFAIDRVATLNIQTLSQNNIPAEWIVNTDISGEDQRNPAIALGQNGQYYFSWQDFRNSAARIYSQRYNGQTPQWDPDLAITTANNQNGPDIAVGPDGNIYLTWYDDKNGNQDIYFNKYDSLGTELWGGGKKVNTDSGSADQFYPKISVSPATPASCAGLTTQLECESQPGCSWGASGPCSGTPTTFVYIAWKDNRAGGGNSDIYLQKFNGESDNLWSNEQKVNFASSALFQDIETFSWTFSNPLEYICDNGNCDGDTDVEVTTGKAQLVPIQSCQGTPNSCNTFLSQTLCQGQTGCSWDAAGPCENGACACGNLNNQTDCQQATACNWEAGASGCTGACDCWDIGNKGRCQSVAGCAWLFWFCYPTTGCNCPAIGSENTCEDASCNWGSTGGQCAGSCSCPDIATQPICSQVSCNWDATGPCNGTPNICTTFISQNDCENQNGCSWTPTGGYPSDSPTIHPSQIWTVNNLISWDSFTETATKNGGEIYYQLSDDGNNWKYWNGSTWQSAGSADYNTATVINANFNKFPTSKEKIMFQAFFASNGNQQVILDSIDISYTVTSTGGSYSQSVDLKVNDNDDVYVVWETYNVNSYDIFLQKINTNGVIVWANDVKVNATDTGDQTNPALALDSSGNIYLAWQDSRSGLSRIYMQKFDSDGNRLWGVDDILVSEDTPSGNQQNPKIILDQSGNIYLAWQDSRNGDSDIYIQKVDSDGNVIWPDDIRVNAETLGDQRNPDLLINQAGNLVVTWQDNKTGDYDIVAAEFAGDPSSTSPIPNVSLKITGIKQVGTNPIIYKYDEELTTDGSGNLTLNNLEWDEYSISLTAGSGYTIFSTEPPLPISLNPNETKNVKIILE</sequence>
<keyword evidence="1" id="KW-1133">Transmembrane helix</keyword>
<dbReference type="SUPFAM" id="SSF49464">
    <property type="entry name" value="Carboxypeptidase regulatory domain-like"/>
    <property type="match status" value="1"/>
</dbReference>
<dbReference type="Gene3D" id="2.60.40.1120">
    <property type="entry name" value="Carboxypeptidase-like, regulatory domain"/>
    <property type="match status" value="1"/>
</dbReference>
<dbReference type="Pfam" id="PF07963">
    <property type="entry name" value="N_methyl"/>
    <property type="match status" value="1"/>
</dbReference>
<evidence type="ECO:0000313" key="3">
    <source>
        <dbReference type="EMBL" id="OGY45451.1"/>
    </source>
</evidence>
<dbReference type="STRING" id="1797535.A2744_02070"/>
<proteinExistence type="predicted"/>
<evidence type="ECO:0000259" key="2">
    <source>
        <dbReference type="PROSITE" id="PS50927"/>
    </source>
</evidence>
<dbReference type="PROSITE" id="PS50927">
    <property type="entry name" value="BULB_LECTIN"/>
    <property type="match status" value="1"/>
</dbReference>
<dbReference type="AlphaFoldDB" id="A0A1G1XZQ5"/>
<evidence type="ECO:0000256" key="1">
    <source>
        <dbReference type="SAM" id="Phobius"/>
    </source>
</evidence>
<feature type="transmembrane region" description="Helical" evidence="1">
    <location>
        <begin position="12"/>
        <end position="42"/>
    </location>
</feature>